<dbReference type="InterPro" id="IPR001647">
    <property type="entry name" value="HTH_TetR"/>
</dbReference>
<sequence length="226" mass="24385">MAAHSFSHPLPATTPGPRPKPESRPASRRAATASSEPVQDVRERILDTASSLFYQRGVRAVGVDLVVAEAAVAKTSLYRYFPTKDDLIVAFLEREDVDFWGLWDAVAAQHAEDPAGELQAHMQWIGERLGRSNYRGCPQINVAAEFAEQDHPARRVAQQHMVTLRGRLHGIAERLGVPRPEALAAQLAVLINGAFVSSGLLSGEEATPVLQAAVQALLAGARAGNK</sequence>
<comment type="caution">
    <text evidence="5">The sequence shown here is derived from an EMBL/GenBank/DDBJ whole genome shotgun (WGS) entry which is preliminary data.</text>
</comment>
<dbReference type="PANTHER" id="PTHR30055:SF200">
    <property type="entry name" value="HTH-TYPE TRANSCRIPTIONAL REPRESSOR BDCR"/>
    <property type="match status" value="1"/>
</dbReference>
<name>A0ABV8D4N0_9BURK</name>
<dbReference type="InterPro" id="IPR050109">
    <property type="entry name" value="HTH-type_TetR-like_transc_reg"/>
</dbReference>
<dbReference type="PRINTS" id="PR00455">
    <property type="entry name" value="HTHTETR"/>
</dbReference>
<gene>
    <name evidence="5" type="ORF">ACFOW3_02480</name>
</gene>
<dbReference type="SUPFAM" id="SSF48498">
    <property type="entry name" value="Tetracyclin repressor-like, C-terminal domain"/>
    <property type="match status" value="1"/>
</dbReference>
<evidence type="ECO:0000256" key="3">
    <source>
        <dbReference type="SAM" id="MobiDB-lite"/>
    </source>
</evidence>
<dbReference type="Gene3D" id="1.10.357.10">
    <property type="entry name" value="Tetracycline Repressor, domain 2"/>
    <property type="match status" value="1"/>
</dbReference>
<organism evidence="5 6">
    <name type="scientific">Acidovorax facilis</name>
    <dbReference type="NCBI Taxonomy" id="12917"/>
    <lineage>
        <taxon>Bacteria</taxon>
        <taxon>Pseudomonadati</taxon>
        <taxon>Pseudomonadota</taxon>
        <taxon>Betaproteobacteria</taxon>
        <taxon>Burkholderiales</taxon>
        <taxon>Comamonadaceae</taxon>
        <taxon>Acidovorax</taxon>
    </lineage>
</organism>
<keyword evidence="1 2" id="KW-0238">DNA-binding</keyword>
<feature type="region of interest" description="Disordered" evidence="3">
    <location>
        <begin position="1"/>
        <end position="39"/>
    </location>
</feature>
<reference evidence="6" key="1">
    <citation type="journal article" date="2019" name="Int. J. Syst. Evol. Microbiol.">
        <title>The Global Catalogue of Microorganisms (GCM) 10K type strain sequencing project: providing services to taxonomists for standard genome sequencing and annotation.</title>
        <authorList>
            <consortium name="The Broad Institute Genomics Platform"/>
            <consortium name="The Broad Institute Genome Sequencing Center for Infectious Disease"/>
            <person name="Wu L."/>
            <person name="Ma J."/>
        </authorList>
    </citation>
    <scope>NUCLEOTIDE SEQUENCE [LARGE SCALE GENOMIC DNA]</scope>
    <source>
        <strain evidence="6">CCUG 2113</strain>
    </source>
</reference>
<protein>
    <submittedName>
        <fullName evidence="5">TetR/AcrR family transcriptional regulator</fullName>
    </submittedName>
</protein>
<dbReference type="PROSITE" id="PS50977">
    <property type="entry name" value="HTH_TETR_2"/>
    <property type="match status" value="1"/>
</dbReference>
<dbReference type="Proteomes" id="UP001595693">
    <property type="component" value="Unassembled WGS sequence"/>
</dbReference>
<feature type="domain" description="HTH tetR-type" evidence="4">
    <location>
        <begin position="39"/>
        <end position="99"/>
    </location>
</feature>
<dbReference type="InterPro" id="IPR036271">
    <property type="entry name" value="Tet_transcr_reg_TetR-rel_C_sf"/>
</dbReference>
<dbReference type="InterPro" id="IPR009057">
    <property type="entry name" value="Homeodomain-like_sf"/>
</dbReference>
<keyword evidence="6" id="KW-1185">Reference proteome</keyword>
<proteinExistence type="predicted"/>
<evidence type="ECO:0000313" key="5">
    <source>
        <dbReference type="EMBL" id="MFC3933483.1"/>
    </source>
</evidence>
<dbReference type="EMBL" id="JBHSAJ010000003">
    <property type="protein sequence ID" value="MFC3933483.1"/>
    <property type="molecule type" value="Genomic_DNA"/>
</dbReference>
<evidence type="ECO:0000256" key="1">
    <source>
        <dbReference type="ARBA" id="ARBA00023125"/>
    </source>
</evidence>
<evidence type="ECO:0000259" key="4">
    <source>
        <dbReference type="PROSITE" id="PS50977"/>
    </source>
</evidence>
<feature type="DNA-binding region" description="H-T-H motif" evidence="2">
    <location>
        <begin position="62"/>
        <end position="81"/>
    </location>
</feature>
<dbReference type="PANTHER" id="PTHR30055">
    <property type="entry name" value="HTH-TYPE TRANSCRIPTIONAL REGULATOR RUTR"/>
    <property type="match status" value="1"/>
</dbReference>
<accession>A0ABV8D4N0</accession>
<evidence type="ECO:0000256" key="2">
    <source>
        <dbReference type="PROSITE-ProRule" id="PRU00335"/>
    </source>
</evidence>
<dbReference type="RefSeq" id="WP_082437535.1">
    <property type="nucleotide sequence ID" value="NZ_JAMXAX010000021.1"/>
</dbReference>
<dbReference type="Pfam" id="PF00440">
    <property type="entry name" value="TetR_N"/>
    <property type="match status" value="1"/>
</dbReference>
<evidence type="ECO:0000313" key="6">
    <source>
        <dbReference type="Proteomes" id="UP001595693"/>
    </source>
</evidence>
<dbReference type="SUPFAM" id="SSF46689">
    <property type="entry name" value="Homeodomain-like"/>
    <property type="match status" value="1"/>
</dbReference>